<dbReference type="InterPro" id="IPR019587">
    <property type="entry name" value="Polyketide_cyclase/dehydratase"/>
</dbReference>
<evidence type="ECO:0008006" key="3">
    <source>
        <dbReference type="Google" id="ProtNLM"/>
    </source>
</evidence>
<accession>A0A7W4WG55</accession>
<dbReference type="EMBL" id="JACHWZ010000039">
    <property type="protein sequence ID" value="MBB3063602.1"/>
    <property type="molecule type" value="Genomic_DNA"/>
</dbReference>
<evidence type="ECO:0000313" key="1">
    <source>
        <dbReference type="EMBL" id="MBB3063602.1"/>
    </source>
</evidence>
<comment type="caution">
    <text evidence="1">The sequence shown here is derived from an EMBL/GenBank/DDBJ whole genome shotgun (WGS) entry which is preliminary data.</text>
</comment>
<dbReference type="RefSeq" id="WP_183463925.1">
    <property type="nucleotide sequence ID" value="NZ_JACHWZ010000039.1"/>
</dbReference>
<reference evidence="1 2" key="1">
    <citation type="submission" date="2020-08" db="EMBL/GenBank/DDBJ databases">
        <title>Genomic Encyclopedia of Type Strains, Phase III (KMG-III): the genomes of soil and plant-associated and newly described type strains.</title>
        <authorList>
            <person name="Whitman W."/>
        </authorList>
    </citation>
    <scope>NUCLEOTIDE SEQUENCE [LARGE SCALE GENOMIC DNA]</scope>
    <source>
        <strain evidence="1 2">CECT 8799</strain>
    </source>
</reference>
<dbReference type="Pfam" id="PF10604">
    <property type="entry name" value="Polyketide_cyc2"/>
    <property type="match status" value="1"/>
</dbReference>
<dbReference type="Proteomes" id="UP000535937">
    <property type="component" value="Unassembled WGS sequence"/>
</dbReference>
<evidence type="ECO:0000313" key="2">
    <source>
        <dbReference type="Proteomes" id="UP000535937"/>
    </source>
</evidence>
<protein>
    <recommendedName>
        <fullName evidence="3">Polyketide cyclase / dehydrase and lipid transport</fullName>
    </recommendedName>
</protein>
<proteinExistence type="predicted"/>
<dbReference type="AlphaFoldDB" id="A0A7W4WG55"/>
<keyword evidence="2" id="KW-1185">Reference proteome</keyword>
<dbReference type="Gene3D" id="3.30.530.20">
    <property type="match status" value="1"/>
</dbReference>
<gene>
    <name evidence="1" type="ORF">FHS09_004462</name>
</gene>
<organism evidence="1 2">
    <name type="scientific">Microbulbifer rhizosphaerae</name>
    <dbReference type="NCBI Taxonomy" id="1562603"/>
    <lineage>
        <taxon>Bacteria</taxon>
        <taxon>Pseudomonadati</taxon>
        <taxon>Pseudomonadota</taxon>
        <taxon>Gammaproteobacteria</taxon>
        <taxon>Cellvibrionales</taxon>
        <taxon>Microbulbiferaceae</taxon>
        <taxon>Microbulbifer</taxon>
    </lineage>
</organism>
<sequence>MHQVQHISIYIDRPPEEVYGFASDPANLPQWAAGLASSRVEREGDEWIADAPFGRVKIKFAERNPFFVMDHDVQLASGLTVHNPMRVMPNGEGSEFLFTLVRQPDMPEEQFAKDRAAVERDLKALKDLLENA</sequence>
<name>A0A7W4WG55_9GAMM</name>
<dbReference type="SUPFAM" id="SSF55961">
    <property type="entry name" value="Bet v1-like"/>
    <property type="match status" value="1"/>
</dbReference>
<dbReference type="InterPro" id="IPR023393">
    <property type="entry name" value="START-like_dom_sf"/>
</dbReference>